<dbReference type="EMBL" id="JAKJKU010000001">
    <property type="protein sequence ID" value="MCF6773025.1"/>
    <property type="molecule type" value="Genomic_DNA"/>
</dbReference>
<keyword evidence="4" id="KW-1003">Cell membrane</keyword>
<dbReference type="Gene3D" id="3.40.50.300">
    <property type="entry name" value="P-loop containing nucleotide triphosphate hydrolases"/>
    <property type="match status" value="2"/>
</dbReference>
<evidence type="ECO:0000256" key="12">
    <source>
        <dbReference type="ARBA" id="ARBA00038669"/>
    </source>
</evidence>
<feature type="region of interest" description="Disordered" evidence="16">
    <location>
        <begin position="325"/>
        <end position="365"/>
    </location>
</feature>
<keyword evidence="10" id="KW-0921">Nickel transport</keyword>
<name>A0ABS9HJK6_9CORY</name>
<organism evidence="18 19">
    <name type="scientific">Corynebacterium parakroppenstedtii</name>
    <dbReference type="NCBI Taxonomy" id="2828363"/>
    <lineage>
        <taxon>Bacteria</taxon>
        <taxon>Bacillati</taxon>
        <taxon>Actinomycetota</taxon>
        <taxon>Actinomycetes</taxon>
        <taxon>Mycobacteriales</taxon>
        <taxon>Corynebacteriaceae</taxon>
        <taxon>Corynebacterium</taxon>
    </lineage>
</organism>
<keyword evidence="11" id="KW-0472">Membrane</keyword>
<dbReference type="SUPFAM" id="SSF52540">
    <property type="entry name" value="P-loop containing nucleoside triphosphate hydrolases"/>
    <property type="match status" value="2"/>
</dbReference>
<comment type="catalytic activity">
    <reaction evidence="15">
        <text>Ni(2+)(out) + ATP + H2O = Ni(2+)(in) + ADP + phosphate + H(+)</text>
        <dbReference type="Rhea" id="RHEA:15557"/>
        <dbReference type="ChEBI" id="CHEBI:15377"/>
        <dbReference type="ChEBI" id="CHEBI:15378"/>
        <dbReference type="ChEBI" id="CHEBI:30616"/>
        <dbReference type="ChEBI" id="CHEBI:43474"/>
        <dbReference type="ChEBI" id="CHEBI:49786"/>
        <dbReference type="ChEBI" id="CHEBI:456216"/>
        <dbReference type="EC" id="7.2.2.11"/>
    </reaction>
    <physiologicalReaction direction="left-to-right" evidence="15">
        <dbReference type="Rhea" id="RHEA:15558"/>
    </physiologicalReaction>
</comment>
<evidence type="ECO:0000256" key="10">
    <source>
        <dbReference type="ARBA" id="ARBA00023112"/>
    </source>
</evidence>
<evidence type="ECO:0000256" key="11">
    <source>
        <dbReference type="ARBA" id="ARBA00023136"/>
    </source>
</evidence>
<comment type="subunit">
    <text evidence="12">The complex is composed of two ATP-binding proteins (NikD and NikE), two transmembrane proteins (NikB and NikC) and a solute-binding protein (NikA).</text>
</comment>
<comment type="caution">
    <text evidence="18">The sequence shown here is derived from an EMBL/GenBank/DDBJ whole genome shotgun (WGS) entry which is preliminary data.</text>
</comment>
<evidence type="ECO:0000256" key="8">
    <source>
        <dbReference type="ARBA" id="ARBA00022967"/>
    </source>
</evidence>
<gene>
    <name evidence="18" type="ORF">L3H44_01135</name>
</gene>
<dbReference type="PROSITE" id="PS50893">
    <property type="entry name" value="ABC_TRANSPORTER_2"/>
    <property type="match status" value="2"/>
</dbReference>
<evidence type="ECO:0000256" key="3">
    <source>
        <dbReference type="ARBA" id="ARBA00022448"/>
    </source>
</evidence>
<dbReference type="GeneID" id="92726340"/>
<feature type="domain" description="ABC transporter" evidence="17">
    <location>
        <begin position="21"/>
        <end position="293"/>
    </location>
</feature>
<keyword evidence="6" id="KW-0547">Nucleotide-binding</keyword>
<keyword evidence="3" id="KW-0813">Transport</keyword>
<feature type="domain" description="ABC transporter" evidence="17">
    <location>
        <begin position="368"/>
        <end position="582"/>
    </location>
</feature>
<dbReference type="Proteomes" id="UP001200604">
    <property type="component" value="Unassembled WGS sequence"/>
</dbReference>
<evidence type="ECO:0000256" key="15">
    <source>
        <dbReference type="ARBA" id="ARBA00048610"/>
    </source>
</evidence>
<evidence type="ECO:0000313" key="18">
    <source>
        <dbReference type="EMBL" id="MCF6773025.1"/>
    </source>
</evidence>
<dbReference type="RefSeq" id="WP_052722181.1">
    <property type="nucleotide sequence ID" value="NZ_JAFFSY010000001.1"/>
</dbReference>
<evidence type="ECO:0000259" key="17">
    <source>
        <dbReference type="PROSITE" id="PS50893"/>
    </source>
</evidence>
<evidence type="ECO:0000256" key="5">
    <source>
        <dbReference type="ARBA" id="ARBA00022596"/>
    </source>
</evidence>
<dbReference type="InterPro" id="IPR003439">
    <property type="entry name" value="ABC_transporter-like_ATP-bd"/>
</dbReference>
<evidence type="ECO:0000256" key="16">
    <source>
        <dbReference type="SAM" id="MobiDB-lite"/>
    </source>
</evidence>
<keyword evidence="5" id="KW-0533">Nickel</keyword>
<dbReference type="PANTHER" id="PTHR43297">
    <property type="entry name" value="OLIGOPEPTIDE TRANSPORT ATP-BINDING PROTEIN APPD"/>
    <property type="match status" value="1"/>
</dbReference>
<evidence type="ECO:0000256" key="1">
    <source>
        <dbReference type="ARBA" id="ARBA00004202"/>
    </source>
</evidence>
<sequence length="584" mass="62458">MSAPLDETLTPNQGRIPSVDIRHLSVRIPAPGHRGRFHGRGHADRGWVHANTDISLTVCPGEVHAVIGESGCGKSIIANTVVGTVPSSAHVEGTVIVQESSPSPGWSQDMVAYHHAKHGDWRDKPSPLAGHHVGLIPQSAATFLTPVRTVGSQLLETITELTPSADAPQRIETLLDQVHLPNRVANLYPHELSGGMAQRVAVAFALAGDPEVVIADEPTASLDPELKSSLFSLLRDIADADRAVLLITHDVTELRDAAIADRLSVMYASRFVEQGAASTILDHPHDPYTRALLAALPSGGMVPIPGFPPSLVDLDDSVTFESRLKEAEELSTASHDASPTAHDDGSSASRESSPAELASERKMHPKVWEGSKITKSFSGKKASIPVLNQLDISIHSGEIVGLAGPSGSGKTTLARIMCGLLDTDHGTVTCGGEEIRNITSVIGGRRQARGKINMLFQSPRKACNPRFTLRQIIEETSHGMTAEEAAMEVQVTPDLLDRRPSQVSDGQLQRAILARVLASEPDFVVCDEVTAMLDPGTAAHTMTMLTSWARDGGIGILIISHSPELLRTCCDRQIHIESLAQSHD</sequence>
<dbReference type="InterPro" id="IPR027417">
    <property type="entry name" value="P-loop_NTPase"/>
</dbReference>
<dbReference type="PANTHER" id="PTHR43297:SF13">
    <property type="entry name" value="NICKEL ABC TRANSPORTER, ATP-BINDING PROTEIN"/>
    <property type="match status" value="1"/>
</dbReference>
<accession>A0ABS9HJK6</accession>
<dbReference type="EC" id="7.2.2.11" evidence="13"/>
<keyword evidence="19" id="KW-1185">Reference proteome</keyword>
<protein>
    <recommendedName>
        <fullName evidence="14">Nickel import system ATP-binding protein NikD</fullName>
        <ecNumber evidence="13">7.2.2.11</ecNumber>
    </recommendedName>
</protein>
<comment type="similarity">
    <text evidence="2">Belongs to the ABC transporter superfamily.</text>
</comment>
<evidence type="ECO:0000256" key="13">
    <source>
        <dbReference type="ARBA" id="ARBA00039098"/>
    </source>
</evidence>
<evidence type="ECO:0000256" key="6">
    <source>
        <dbReference type="ARBA" id="ARBA00022741"/>
    </source>
</evidence>
<keyword evidence="8" id="KW-1278">Translocase</keyword>
<evidence type="ECO:0000256" key="4">
    <source>
        <dbReference type="ARBA" id="ARBA00022475"/>
    </source>
</evidence>
<dbReference type="SMART" id="SM00382">
    <property type="entry name" value="AAA"/>
    <property type="match status" value="2"/>
</dbReference>
<dbReference type="InterPro" id="IPR003593">
    <property type="entry name" value="AAA+_ATPase"/>
</dbReference>
<evidence type="ECO:0000256" key="2">
    <source>
        <dbReference type="ARBA" id="ARBA00005417"/>
    </source>
</evidence>
<comment type="subcellular location">
    <subcellularLocation>
        <location evidence="1">Cell membrane</location>
        <topology evidence="1">Peripheral membrane protein</topology>
    </subcellularLocation>
</comment>
<dbReference type="InterPro" id="IPR050388">
    <property type="entry name" value="ABC_Ni/Peptide_Import"/>
</dbReference>
<reference evidence="18 19" key="1">
    <citation type="submission" date="2022-01" db="EMBL/GenBank/DDBJ databases">
        <title>Identification and Characterization of Corynebacterium sp.</title>
        <authorList>
            <person name="Luo Q."/>
            <person name="Qu P."/>
            <person name="Chen Q."/>
        </authorList>
    </citation>
    <scope>NUCLEOTIDE SEQUENCE [LARGE SCALE GENOMIC DNA]</scope>
    <source>
        <strain evidence="18 19">MC-12</strain>
    </source>
</reference>
<evidence type="ECO:0000256" key="7">
    <source>
        <dbReference type="ARBA" id="ARBA00022840"/>
    </source>
</evidence>
<evidence type="ECO:0000256" key="14">
    <source>
        <dbReference type="ARBA" id="ARBA00044143"/>
    </source>
</evidence>
<dbReference type="Pfam" id="PF00005">
    <property type="entry name" value="ABC_tran"/>
    <property type="match status" value="2"/>
</dbReference>
<evidence type="ECO:0000256" key="9">
    <source>
        <dbReference type="ARBA" id="ARBA00023065"/>
    </source>
</evidence>
<keyword evidence="7 18" id="KW-0067">ATP-binding</keyword>
<dbReference type="GO" id="GO:0005524">
    <property type="term" value="F:ATP binding"/>
    <property type="evidence" value="ECO:0007669"/>
    <property type="project" value="UniProtKB-KW"/>
</dbReference>
<proteinExistence type="inferred from homology"/>
<keyword evidence="9" id="KW-0406">Ion transport</keyword>
<evidence type="ECO:0000313" key="19">
    <source>
        <dbReference type="Proteomes" id="UP001200604"/>
    </source>
</evidence>